<dbReference type="Gene3D" id="3.40.50.720">
    <property type="entry name" value="NAD(P)-binding Rossmann-like Domain"/>
    <property type="match status" value="1"/>
</dbReference>
<evidence type="ECO:0000313" key="3">
    <source>
        <dbReference type="EMBL" id="GAH83439.1"/>
    </source>
</evidence>
<name>X1JYU4_9ZZZZ</name>
<evidence type="ECO:0000259" key="2">
    <source>
        <dbReference type="Pfam" id="PF01370"/>
    </source>
</evidence>
<sequence length="176" mass="20136">MIVGNILDRKVVEEAVRGCDVVYNFAGVADIEEAHKKPIETVESNILGNTTILEACRLKQVKRFVFASTVYVYSDAGSFYRSSKQACELITENYNEVFGLPYTILRYSSLYGPRADERNWVRQILKQAITESKITRYGDGEEIREYIHVEDAAQCSVRILSKEYENQRIIIAGHQQ</sequence>
<gene>
    <name evidence="3" type="ORF">S03H2_65033</name>
</gene>
<comment type="similarity">
    <text evidence="1">Belongs to the NAD(P)-dependent epimerase/dehydratase family.</text>
</comment>
<dbReference type="EMBL" id="BARU01042307">
    <property type="protein sequence ID" value="GAH83439.1"/>
    <property type="molecule type" value="Genomic_DNA"/>
</dbReference>
<accession>X1JYU4</accession>
<evidence type="ECO:0000256" key="1">
    <source>
        <dbReference type="ARBA" id="ARBA00007637"/>
    </source>
</evidence>
<dbReference type="PANTHER" id="PTHR43000">
    <property type="entry name" value="DTDP-D-GLUCOSE 4,6-DEHYDRATASE-RELATED"/>
    <property type="match status" value="1"/>
</dbReference>
<dbReference type="InterPro" id="IPR001509">
    <property type="entry name" value="Epimerase_deHydtase"/>
</dbReference>
<dbReference type="CDD" id="cd08946">
    <property type="entry name" value="SDR_e"/>
    <property type="match status" value="1"/>
</dbReference>
<proteinExistence type="inferred from homology"/>
<feature type="non-terminal residue" evidence="3">
    <location>
        <position position="176"/>
    </location>
</feature>
<feature type="domain" description="NAD-dependent epimerase/dehydratase" evidence="2">
    <location>
        <begin position="3"/>
        <end position="166"/>
    </location>
</feature>
<organism evidence="3">
    <name type="scientific">marine sediment metagenome</name>
    <dbReference type="NCBI Taxonomy" id="412755"/>
    <lineage>
        <taxon>unclassified sequences</taxon>
        <taxon>metagenomes</taxon>
        <taxon>ecological metagenomes</taxon>
    </lineage>
</organism>
<dbReference type="AlphaFoldDB" id="X1JYU4"/>
<dbReference type="SUPFAM" id="SSF51735">
    <property type="entry name" value="NAD(P)-binding Rossmann-fold domains"/>
    <property type="match status" value="1"/>
</dbReference>
<protein>
    <recommendedName>
        <fullName evidence="2">NAD-dependent epimerase/dehydratase domain-containing protein</fullName>
    </recommendedName>
</protein>
<dbReference type="Pfam" id="PF01370">
    <property type="entry name" value="Epimerase"/>
    <property type="match status" value="1"/>
</dbReference>
<dbReference type="InterPro" id="IPR036291">
    <property type="entry name" value="NAD(P)-bd_dom_sf"/>
</dbReference>
<reference evidence="3" key="1">
    <citation type="journal article" date="2014" name="Front. Microbiol.">
        <title>High frequency of phylogenetically diverse reductive dehalogenase-homologous genes in deep subseafloor sedimentary metagenomes.</title>
        <authorList>
            <person name="Kawai M."/>
            <person name="Futagami T."/>
            <person name="Toyoda A."/>
            <person name="Takaki Y."/>
            <person name="Nishi S."/>
            <person name="Hori S."/>
            <person name="Arai W."/>
            <person name="Tsubouchi T."/>
            <person name="Morono Y."/>
            <person name="Uchiyama I."/>
            <person name="Ito T."/>
            <person name="Fujiyama A."/>
            <person name="Inagaki F."/>
            <person name="Takami H."/>
        </authorList>
    </citation>
    <scope>NUCLEOTIDE SEQUENCE</scope>
    <source>
        <strain evidence="3">Expedition CK06-06</strain>
    </source>
</reference>
<comment type="caution">
    <text evidence="3">The sequence shown here is derived from an EMBL/GenBank/DDBJ whole genome shotgun (WGS) entry which is preliminary data.</text>
</comment>